<dbReference type="AlphaFoldDB" id="A0A0C9XN84"/>
<evidence type="ECO:0000256" key="1">
    <source>
        <dbReference type="SAM" id="MobiDB-lite"/>
    </source>
</evidence>
<proteinExistence type="predicted"/>
<reference evidence="3" key="2">
    <citation type="submission" date="2015-01" db="EMBL/GenBank/DDBJ databases">
        <title>Evolutionary Origins and Diversification of the Mycorrhizal Mutualists.</title>
        <authorList>
            <consortium name="DOE Joint Genome Institute"/>
            <consortium name="Mycorrhizal Genomics Consortium"/>
            <person name="Kohler A."/>
            <person name="Kuo A."/>
            <person name="Nagy L.G."/>
            <person name="Floudas D."/>
            <person name="Copeland A."/>
            <person name="Barry K.W."/>
            <person name="Cichocki N."/>
            <person name="Veneault-Fourrey C."/>
            <person name="LaButti K."/>
            <person name="Lindquist E.A."/>
            <person name="Lipzen A."/>
            <person name="Lundell T."/>
            <person name="Morin E."/>
            <person name="Murat C."/>
            <person name="Riley R."/>
            <person name="Ohm R."/>
            <person name="Sun H."/>
            <person name="Tunlid A."/>
            <person name="Henrissat B."/>
            <person name="Grigoriev I.V."/>
            <person name="Hibbett D.S."/>
            <person name="Martin F."/>
        </authorList>
    </citation>
    <scope>NUCLEOTIDE SEQUENCE [LARGE SCALE GENOMIC DNA]</scope>
    <source>
        <strain evidence="3">441</strain>
    </source>
</reference>
<keyword evidence="3" id="KW-1185">Reference proteome</keyword>
<organism evidence="2 3">
    <name type="scientific">Pisolithus microcarpus 441</name>
    <dbReference type="NCBI Taxonomy" id="765257"/>
    <lineage>
        <taxon>Eukaryota</taxon>
        <taxon>Fungi</taxon>
        <taxon>Dikarya</taxon>
        <taxon>Basidiomycota</taxon>
        <taxon>Agaricomycotina</taxon>
        <taxon>Agaricomycetes</taxon>
        <taxon>Agaricomycetidae</taxon>
        <taxon>Boletales</taxon>
        <taxon>Sclerodermatineae</taxon>
        <taxon>Pisolithaceae</taxon>
        <taxon>Pisolithus</taxon>
    </lineage>
</organism>
<dbReference type="EMBL" id="KN833967">
    <property type="protein sequence ID" value="KIK13895.1"/>
    <property type="molecule type" value="Genomic_DNA"/>
</dbReference>
<evidence type="ECO:0000313" key="2">
    <source>
        <dbReference type="EMBL" id="KIK13895.1"/>
    </source>
</evidence>
<dbReference type="OrthoDB" id="2685635at2759"/>
<sequence length="245" mass="27386">PPPETEQAPQSALSMRPERVVLSAIACIDHDDFWLTADGGYHAPTPVCRELLDVKPSCALATPGLEPVKSDFAIVLRNLRQVTEKCIMPGYGTGKSFFTGDPLNTTCFKLRHQLFEPLQGDGDHDDAPDNPFSFERWPLTRERNRTNLLNLKNTHQILPVPTYDLARDLLKPATYRHFLQGALVEIHFSLTHWGIAGVKRDVYSGKIELLRLLEPPHGSSSPDRKRKIPLHLASDGSPNKKRATA</sequence>
<dbReference type="Proteomes" id="UP000054018">
    <property type="component" value="Unassembled WGS sequence"/>
</dbReference>
<name>A0A0C9XN84_9AGAM</name>
<feature type="non-terminal residue" evidence="2">
    <location>
        <position position="245"/>
    </location>
</feature>
<protein>
    <submittedName>
        <fullName evidence="2">Uncharacterized protein</fullName>
    </submittedName>
</protein>
<evidence type="ECO:0000313" key="3">
    <source>
        <dbReference type="Proteomes" id="UP000054018"/>
    </source>
</evidence>
<reference evidence="2 3" key="1">
    <citation type="submission" date="2014-04" db="EMBL/GenBank/DDBJ databases">
        <authorList>
            <consortium name="DOE Joint Genome Institute"/>
            <person name="Kuo A."/>
            <person name="Kohler A."/>
            <person name="Costa M.D."/>
            <person name="Nagy L.G."/>
            <person name="Floudas D."/>
            <person name="Copeland A."/>
            <person name="Barry K.W."/>
            <person name="Cichocki N."/>
            <person name="Veneault-Fourrey C."/>
            <person name="LaButti K."/>
            <person name="Lindquist E.A."/>
            <person name="Lipzen A."/>
            <person name="Lundell T."/>
            <person name="Morin E."/>
            <person name="Murat C."/>
            <person name="Sun H."/>
            <person name="Tunlid A."/>
            <person name="Henrissat B."/>
            <person name="Grigoriev I.V."/>
            <person name="Hibbett D.S."/>
            <person name="Martin F."/>
            <person name="Nordberg H.P."/>
            <person name="Cantor M.N."/>
            <person name="Hua S.X."/>
        </authorList>
    </citation>
    <scope>NUCLEOTIDE SEQUENCE [LARGE SCALE GENOMIC DNA]</scope>
    <source>
        <strain evidence="2 3">441</strain>
    </source>
</reference>
<gene>
    <name evidence="2" type="ORF">PISMIDRAFT_118001</name>
</gene>
<dbReference type="HOGENOM" id="CLU_046434_1_0_1"/>
<feature type="region of interest" description="Disordered" evidence="1">
    <location>
        <begin position="214"/>
        <end position="245"/>
    </location>
</feature>
<accession>A0A0C9XN84</accession>